<keyword evidence="12" id="KW-1185">Reference proteome</keyword>
<dbReference type="InterPro" id="IPR013087">
    <property type="entry name" value="Znf_C2H2_type"/>
</dbReference>
<feature type="compositionally biased region" description="Polar residues" evidence="8">
    <location>
        <begin position="831"/>
        <end position="840"/>
    </location>
</feature>
<dbReference type="PROSITE" id="PS00028">
    <property type="entry name" value="ZINC_FINGER_C2H2_1"/>
    <property type="match status" value="1"/>
</dbReference>
<evidence type="ECO:0000313" key="12">
    <source>
        <dbReference type="Proteomes" id="UP001497444"/>
    </source>
</evidence>
<dbReference type="Gene3D" id="2.20.25.80">
    <property type="entry name" value="WRKY domain"/>
    <property type="match status" value="1"/>
</dbReference>
<dbReference type="PANTHER" id="PTHR31429">
    <property type="entry name" value="WRKY TRANSCRIPTION FACTOR 36-RELATED"/>
    <property type="match status" value="1"/>
</dbReference>
<feature type="compositionally biased region" description="Polar residues" evidence="8">
    <location>
        <begin position="766"/>
        <end position="795"/>
    </location>
</feature>
<evidence type="ECO:0000256" key="8">
    <source>
        <dbReference type="SAM" id="MobiDB-lite"/>
    </source>
</evidence>
<dbReference type="InterPro" id="IPR003657">
    <property type="entry name" value="WRKY_dom"/>
</dbReference>
<accession>A0ABP0WS36</accession>
<evidence type="ECO:0000256" key="1">
    <source>
        <dbReference type="ARBA" id="ARBA00004123"/>
    </source>
</evidence>
<dbReference type="SUPFAM" id="SSF118290">
    <property type="entry name" value="WRKY DNA-binding domain"/>
    <property type="match status" value="1"/>
</dbReference>
<dbReference type="Pfam" id="PF03106">
    <property type="entry name" value="WRKY"/>
    <property type="match status" value="1"/>
</dbReference>
<keyword evidence="6" id="KW-0862">Zinc</keyword>
<dbReference type="Proteomes" id="UP001497444">
    <property type="component" value="Chromosome 2"/>
</dbReference>
<dbReference type="InterPro" id="IPR044810">
    <property type="entry name" value="WRKY_plant"/>
</dbReference>
<feature type="region of interest" description="Disordered" evidence="8">
    <location>
        <begin position="85"/>
        <end position="121"/>
    </location>
</feature>
<feature type="region of interest" description="Disordered" evidence="8">
    <location>
        <begin position="186"/>
        <end position="209"/>
    </location>
</feature>
<dbReference type="EMBL" id="OZ020097">
    <property type="protein sequence ID" value="CAK9269649.1"/>
    <property type="molecule type" value="Genomic_DNA"/>
</dbReference>
<feature type="region of interest" description="Disordered" evidence="8">
    <location>
        <begin position="290"/>
        <end position="333"/>
    </location>
</feature>
<dbReference type="PROSITE" id="PS50157">
    <property type="entry name" value="ZINC_FINGER_C2H2_2"/>
    <property type="match status" value="1"/>
</dbReference>
<dbReference type="SMART" id="SM00774">
    <property type="entry name" value="WRKY"/>
    <property type="match status" value="1"/>
</dbReference>
<evidence type="ECO:0000256" key="6">
    <source>
        <dbReference type="PROSITE-ProRule" id="PRU00042"/>
    </source>
</evidence>
<feature type="domain" description="C2H2-type" evidence="9">
    <location>
        <begin position="159"/>
        <end position="183"/>
    </location>
</feature>
<keyword evidence="7" id="KW-0175">Coiled coil</keyword>
<evidence type="ECO:0000259" key="10">
    <source>
        <dbReference type="PROSITE" id="PS50811"/>
    </source>
</evidence>
<gene>
    <name evidence="11" type="ORF">CSSPJE1EN1_LOCUS15127</name>
</gene>
<reference evidence="11 12" key="1">
    <citation type="submission" date="2024-02" db="EMBL/GenBank/DDBJ databases">
        <authorList>
            <consortium name="ELIXIR-Norway"/>
            <consortium name="Elixir Norway"/>
        </authorList>
    </citation>
    <scope>NUCLEOTIDE SEQUENCE [LARGE SCALE GENOMIC DNA]</scope>
</reference>
<evidence type="ECO:0000256" key="5">
    <source>
        <dbReference type="ARBA" id="ARBA00023242"/>
    </source>
</evidence>
<proteinExistence type="predicted"/>
<feature type="compositionally biased region" description="Basic and acidic residues" evidence="8">
    <location>
        <begin position="38"/>
        <end position="52"/>
    </location>
</feature>
<keyword evidence="6" id="KW-0863">Zinc-finger</keyword>
<evidence type="ECO:0000256" key="7">
    <source>
        <dbReference type="SAM" id="Coils"/>
    </source>
</evidence>
<evidence type="ECO:0000313" key="11">
    <source>
        <dbReference type="EMBL" id="CAK9269649.1"/>
    </source>
</evidence>
<keyword evidence="4" id="KW-0804">Transcription</keyword>
<dbReference type="PANTHER" id="PTHR31429:SF106">
    <property type="entry name" value="WRKY TRANSCRIPTION FACTOR 31-RELATED"/>
    <property type="match status" value="1"/>
</dbReference>
<keyword evidence="3" id="KW-0238">DNA-binding</keyword>
<evidence type="ECO:0000256" key="4">
    <source>
        <dbReference type="ARBA" id="ARBA00023163"/>
    </source>
</evidence>
<protein>
    <submittedName>
        <fullName evidence="11">Uncharacterized protein</fullName>
    </submittedName>
</protein>
<sequence>MGELGIVKRGFSTSGRVDRVTEIDLSVKLEEENDDCDQDRGSDDVQDIRPSDPYRLSLRPFQYTKALLDEEASSPVAGDQQLHQTFNQPRSPSKINADQDAKPVHPTEGGAIFTSSRTQVSRAEDVVRSEDIEMEEAVHNNNNNIRAEIRTAGILNAGFRCEVPNCGSTFKEKSHLSHHSLVHGISNSAPASERSTVEDGSPPSSPTLQLRPEYTVAQAEITRLSEENNQLRLMLAHVTSEYHNLRLFLISAMQQERQLPTADAQSNQLSHLVQVLMEINPYRKMSQKAHLSKVAASSARAGHEQKAAPDRFHSNSPHDHEEDQSPRHLQAAAPQTETIADCQPHKLLKTSGTPLMVEDQSGVRKARVSVRARSDAPTMNDGCQWRKYGQKLAKGNPCPRAYYRCTVASGCPVRKQVQRCADDMSILVTTYEGTHNHPLPPAAAAMASSTSAAAGMFLAGSTSSNDFASRMVGGTAAAFYQLSGAAAVGLQGSSSNCAPTANSCIPTISACTPVPTVTLDLTSHAAAAHLNRNLPGSADHSDQHAHGAATPVLASNIQYFNSPSFLQQGSTGAGPAITNSSDHPAGAHHGMMGTAVSTSASQSGQQLPATVQALHARRIPFFPSNGMYNTAAATSFAPLAGTTTMSGSDQFNQATENNYSTIAGYGVVQNQLQVLHDQSLSKTAASTCDKSTADAGQAFSDSISAATAAITSHPRFTEAIAAAISSIMISQNMQNPIPTSNNGVVNIASQESNTATPPPPPSTANIMFNNSMPRSNRSQSPSHMTNSDPNSPNRSDTQHHRSESPSNSSGNIMLRSPASPVHLLQSDHSRCTNNPATTNFLAGRHEKQLRS</sequence>
<name>A0ABP0WS36_9BRYO</name>
<feature type="coiled-coil region" evidence="7">
    <location>
        <begin position="214"/>
        <end position="241"/>
    </location>
</feature>
<feature type="domain" description="WRKY" evidence="10">
    <location>
        <begin position="374"/>
        <end position="440"/>
    </location>
</feature>
<feature type="compositionally biased region" description="Polar residues" evidence="8">
    <location>
        <begin position="85"/>
        <end position="96"/>
    </location>
</feature>
<feature type="region of interest" description="Disordered" evidence="8">
    <location>
        <begin position="30"/>
        <end position="52"/>
    </location>
</feature>
<feature type="region of interest" description="Disordered" evidence="8">
    <location>
        <begin position="750"/>
        <end position="851"/>
    </location>
</feature>
<dbReference type="InterPro" id="IPR036576">
    <property type="entry name" value="WRKY_dom_sf"/>
</dbReference>
<evidence type="ECO:0000259" key="9">
    <source>
        <dbReference type="PROSITE" id="PS50157"/>
    </source>
</evidence>
<evidence type="ECO:0000256" key="2">
    <source>
        <dbReference type="ARBA" id="ARBA00023015"/>
    </source>
</evidence>
<keyword evidence="2" id="KW-0805">Transcription regulation</keyword>
<dbReference type="PROSITE" id="PS50811">
    <property type="entry name" value="WRKY"/>
    <property type="match status" value="1"/>
</dbReference>
<feature type="compositionally biased region" description="Basic and acidic residues" evidence="8">
    <location>
        <begin position="301"/>
        <end position="326"/>
    </location>
</feature>
<organism evidence="11 12">
    <name type="scientific">Sphagnum jensenii</name>
    <dbReference type="NCBI Taxonomy" id="128206"/>
    <lineage>
        <taxon>Eukaryota</taxon>
        <taxon>Viridiplantae</taxon>
        <taxon>Streptophyta</taxon>
        <taxon>Embryophyta</taxon>
        <taxon>Bryophyta</taxon>
        <taxon>Sphagnophytina</taxon>
        <taxon>Sphagnopsida</taxon>
        <taxon>Sphagnales</taxon>
        <taxon>Sphagnaceae</taxon>
        <taxon>Sphagnum</taxon>
    </lineage>
</organism>
<keyword evidence="6" id="KW-0479">Metal-binding</keyword>
<evidence type="ECO:0000256" key="3">
    <source>
        <dbReference type="ARBA" id="ARBA00023125"/>
    </source>
</evidence>
<comment type="subcellular location">
    <subcellularLocation>
        <location evidence="1">Nucleus</location>
    </subcellularLocation>
</comment>
<keyword evidence="5" id="KW-0539">Nucleus</keyword>